<dbReference type="PROSITE" id="PS00061">
    <property type="entry name" value="ADH_SHORT"/>
    <property type="match status" value="1"/>
</dbReference>
<dbReference type="SMART" id="SM00822">
    <property type="entry name" value="PKS_KR"/>
    <property type="match status" value="1"/>
</dbReference>
<evidence type="ECO:0000256" key="2">
    <source>
        <dbReference type="ARBA" id="ARBA00006484"/>
    </source>
</evidence>
<comment type="subcellular location">
    <subcellularLocation>
        <location evidence="1">Membrane</location>
        <topology evidence="1">Multi-pass membrane protein</topology>
    </subcellularLocation>
</comment>
<feature type="transmembrane region" description="Helical" evidence="13">
    <location>
        <begin position="21"/>
        <end position="41"/>
    </location>
</feature>
<dbReference type="PANTHER" id="PTHR24322:SF746">
    <property type="entry name" value="SHORT CHAIN DEHYDROGENASE_REDUCTASE FAMILY 16C MEMBER 5"/>
    <property type="match status" value="1"/>
</dbReference>
<comment type="function">
    <text evidence="9">Catalyzes the reduction of all-trans-retinal to all-trans-retinol in the presence of NADPH.</text>
</comment>
<keyword evidence="16" id="KW-1185">Reference proteome</keyword>
<dbReference type="CDD" id="cd05339">
    <property type="entry name" value="17beta-HSDXI-like_SDR_c"/>
    <property type="match status" value="1"/>
</dbReference>
<evidence type="ECO:0000256" key="10">
    <source>
        <dbReference type="ARBA" id="ARBA00068717"/>
    </source>
</evidence>
<dbReference type="eggNOG" id="KOG1201">
    <property type="taxonomic scope" value="Eukaryota"/>
</dbReference>
<keyword evidence="6" id="KW-0560">Oxidoreductase</keyword>
<dbReference type="GO" id="GO:0005811">
    <property type="term" value="C:lipid droplet"/>
    <property type="evidence" value="ECO:0007669"/>
    <property type="project" value="TreeGrafter"/>
</dbReference>
<evidence type="ECO:0000256" key="9">
    <source>
        <dbReference type="ARBA" id="ARBA00059620"/>
    </source>
</evidence>
<dbReference type="EnsemblMetazoa" id="tetur04g05060.1">
    <property type="protein sequence ID" value="tetur04g05060.1"/>
    <property type="gene ID" value="tetur04g05060"/>
</dbReference>
<dbReference type="SUPFAM" id="SSF51735">
    <property type="entry name" value="NAD(P)-binding Rossmann-fold domains"/>
    <property type="match status" value="1"/>
</dbReference>
<evidence type="ECO:0000256" key="6">
    <source>
        <dbReference type="ARBA" id="ARBA00023002"/>
    </source>
</evidence>
<evidence type="ECO:0000256" key="3">
    <source>
        <dbReference type="ARBA" id="ARBA00022692"/>
    </source>
</evidence>
<accession>T1K2H7</accession>
<dbReference type="InterPro" id="IPR002347">
    <property type="entry name" value="SDR_fam"/>
</dbReference>
<dbReference type="PRINTS" id="PR00080">
    <property type="entry name" value="SDRFAMILY"/>
</dbReference>
<dbReference type="Gene3D" id="3.40.50.720">
    <property type="entry name" value="NAD(P)-binding Rossmann-like Domain"/>
    <property type="match status" value="1"/>
</dbReference>
<protein>
    <recommendedName>
        <fullName evidence="10">Short-chain dehydrogenase/reductase 3</fullName>
    </recommendedName>
    <alternativeName>
        <fullName evidence="11">Retinal short-chain dehydrogenase/reductase 1</fullName>
    </alternativeName>
</protein>
<dbReference type="EMBL" id="CAEY01001362">
    <property type="status" value="NOT_ANNOTATED_CDS"/>
    <property type="molecule type" value="Genomic_DNA"/>
</dbReference>
<dbReference type="GO" id="GO:0016020">
    <property type="term" value="C:membrane"/>
    <property type="evidence" value="ECO:0007669"/>
    <property type="project" value="UniProtKB-SubCell"/>
</dbReference>
<reference evidence="16" key="1">
    <citation type="submission" date="2011-08" db="EMBL/GenBank/DDBJ databases">
        <authorList>
            <person name="Rombauts S."/>
        </authorList>
    </citation>
    <scope>NUCLEOTIDE SEQUENCE</scope>
    <source>
        <strain evidence="16">London</strain>
    </source>
</reference>
<keyword evidence="7" id="KW-0443">Lipid metabolism</keyword>
<evidence type="ECO:0000313" key="15">
    <source>
        <dbReference type="EnsemblMetazoa" id="tetur04g05060.1"/>
    </source>
</evidence>
<dbReference type="FunFam" id="3.40.50.720:FF:000131">
    <property type="entry name" value="Short-chain dehydrogenase/reductase 3"/>
    <property type="match status" value="1"/>
</dbReference>
<dbReference type="InterPro" id="IPR020904">
    <property type="entry name" value="Sc_DH/Rdtase_CS"/>
</dbReference>
<keyword evidence="4" id="KW-0521">NADP</keyword>
<keyword evidence="3 13" id="KW-0812">Transmembrane</keyword>
<dbReference type="Pfam" id="PF00106">
    <property type="entry name" value="adh_short"/>
    <property type="match status" value="1"/>
</dbReference>
<dbReference type="STRING" id="32264.T1K2H7"/>
<proteinExistence type="inferred from homology"/>
<organism evidence="15 16">
    <name type="scientific">Tetranychus urticae</name>
    <name type="common">Two-spotted spider mite</name>
    <dbReference type="NCBI Taxonomy" id="32264"/>
    <lineage>
        <taxon>Eukaryota</taxon>
        <taxon>Metazoa</taxon>
        <taxon>Ecdysozoa</taxon>
        <taxon>Arthropoda</taxon>
        <taxon>Chelicerata</taxon>
        <taxon>Arachnida</taxon>
        <taxon>Acari</taxon>
        <taxon>Acariformes</taxon>
        <taxon>Trombidiformes</taxon>
        <taxon>Prostigmata</taxon>
        <taxon>Eleutherengona</taxon>
        <taxon>Raphignathae</taxon>
        <taxon>Tetranychoidea</taxon>
        <taxon>Tetranychidae</taxon>
        <taxon>Tetranychus</taxon>
    </lineage>
</organism>
<evidence type="ECO:0000256" key="4">
    <source>
        <dbReference type="ARBA" id="ARBA00022857"/>
    </source>
</evidence>
<dbReference type="InterPro" id="IPR057326">
    <property type="entry name" value="KR_dom"/>
</dbReference>
<comment type="similarity">
    <text evidence="2 12">Belongs to the short-chain dehydrogenases/reductases (SDR) family.</text>
</comment>
<sequence>MNNNNNNNHTHRPSNWTLADAFRNVYCTLYQLLLGIVLFFIPSSWRLKDISEEVVLITGAGNGLGRLIALKLVNKVASLVLIDINSDALEQTASIAKTRSDGSTNIFTYVTDVSDYAAIKKVAQQVKQDVGSVTILINNAGVVSGKSFFSLTPEDVNRTYGVNVFANYWINQAFLPDMMSINHGHIVTLASVASFIGTTRMADYNASKAAVNMLQECLACELNAAGYDGINFTVICPFFIDTGMFDGVRGFLFPILKSDYVADKIVIALRTNQSVLVLPKVFYFLIWLRHTLPLKSFYHLCSVARSNQMMDTFKSKSS</sequence>
<dbReference type="GO" id="GO:0052650">
    <property type="term" value="F:all-trans-retinol dehydrogenase (NADP+) activity"/>
    <property type="evidence" value="ECO:0007669"/>
    <property type="project" value="UniProtKB-ARBA"/>
</dbReference>
<keyword evidence="8 13" id="KW-0472">Membrane</keyword>
<dbReference type="AlphaFoldDB" id="T1K2H7"/>
<evidence type="ECO:0000313" key="16">
    <source>
        <dbReference type="Proteomes" id="UP000015104"/>
    </source>
</evidence>
<evidence type="ECO:0000256" key="11">
    <source>
        <dbReference type="ARBA" id="ARBA00082544"/>
    </source>
</evidence>
<dbReference type="PANTHER" id="PTHR24322">
    <property type="entry name" value="PKSB"/>
    <property type="match status" value="1"/>
</dbReference>
<evidence type="ECO:0000256" key="5">
    <source>
        <dbReference type="ARBA" id="ARBA00022989"/>
    </source>
</evidence>
<evidence type="ECO:0000256" key="1">
    <source>
        <dbReference type="ARBA" id="ARBA00004141"/>
    </source>
</evidence>
<reference evidence="15" key="2">
    <citation type="submission" date="2015-06" db="UniProtKB">
        <authorList>
            <consortium name="EnsemblMetazoa"/>
        </authorList>
    </citation>
    <scope>IDENTIFICATION</scope>
</reference>
<dbReference type="InterPro" id="IPR036291">
    <property type="entry name" value="NAD(P)-bd_dom_sf"/>
</dbReference>
<evidence type="ECO:0000256" key="8">
    <source>
        <dbReference type="ARBA" id="ARBA00023136"/>
    </source>
</evidence>
<evidence type="ECO:0000256" key="13">
    <source>
        <dbReference type="SAM" id="Phobius"/>
    </source>
</evidence>
<evidence type="ECO:0000259" key="14">
    <source>
        <dbReference type="SMART" id="SM00822"/>
    </source>
</evidence>
<evidence type="ECO:0000256" key="12">
    <source>
        <dbReference type="RuleBase" id="RU000363"/>
    </source>
</evidence>
<name>T1K2H7_TETUR</name>
<dbReference type="PRINTS" id="PR00081">
    <property type="entry name" value="GDHRDH"/>
</dbReference>
<dbReference type="HOGENOM" id="CLU_010194_2_5_1"/>
<evidence type="ECO:0000256" key="7">
    <source>
        <dbReference type="ARBA" id="ARBA00023098"/>
    </source>
</evidence>
<dbReference type="Proteomes" id="UP000015104">
    <property type="component" value="Unassembled WGS sequence"/>
</dbReference>
<keyword evidence="5 13" id="KW-1133">Transmembrane helix</keyword>
<feature type="domain" description="Ketoreductase" evidence="14">
    <location>
        <begin position="53"/>
        <end position="242"/>
    </location>
</feature>